<dbReference type="EMBL" id="KV921920">
    <property type="protein sequence ID" value="ORE06562.1"/>
    <property type="molecule type" value="Genomic_DNA"/>
</dbReference>
<protein>
    <submittedName>
        <fullName evidence="2">Uncharacterized protein</fullName>
    </submittedName>
</protein>
<dbReference type="Proteomes" id="UP000242414">
    <property type="component" value="Unassembled WGS sequence"/>
</dbReference>
<dbReference type="OrthoDB" id="4021778at2759"/>
<dbReference type="AlphaFoldDB" id="A0A1X0R3H1"/>
<keyword evidence="1" id="KW-1133">Transmembrane helix</keyword>
<reference evidence="2" key="1">
    <citation type="journal article" date="2016" name="Proc. Natl. Acad. Sci. U.S.A.">
        <title>Lipid metabolic changes in an early divergent fungus govern the establishment of a mutualistic symbiosis with endobacteria.</title>
        <authorList>
            <person name="Lastovetsky O.A."/>
            <person name="Gaspar M.L."/>
            <person name="Mondo S.J."/>
            <person name="LaButti K.M."/>
            <person name="Sandor L."/>
            <person name="Grigoriev I.V."/>
            <person name="Henry S.A."/>
            <person name="Pawlowska T.E."/>
        </authorList>
    </citation>
    <scope>NUCLEOTIDE SEQUENCE [LARGE SCALE GENOMIC DNA]</scope>
    <source>
        <strain evidence="2">ATCC 52814</strain>
    </source>
</reference>
<feature type="transmembrane region" description="Helical" evidence="1">
    <location>
        <begin position="20"/>
        <end position="42"/>
    </location>
</feature>
<organism evidence="2">
    <name type="scientific">Rhizopus microsporus var. microsporus</name>
    <dbReference type="NCBI Taxonomy" id="86635"/>
    <lineage>
        <taxon>Eukaryota</taxon>
        <taxon>Fungi</taxon>
        <taxon>Fungi incertae sedis</taxon>
        <taxon>Mucoromycota</taxon>
        <taxon>Mucoromycotina</taxon>
        <taxon>Mucoromycetes</taxon>
        <taxon>Mucorales</taxon>
        <taxon>Mucorineae</taxon>
        <taxon>Rhizopodaceae</taxon>
        <taxon>Rhizopus</taxon>
    </lineage>
</organism>
<keyword evidence="1" id="KW-0472">Membrane</keyword>
<name>A0A1X0R3H1_RHIZD</name>
<gene>
    <name evidence="2" type="ORF">BCV72DRAFT_120854</name>
</gene>
<dbReference type="VEuPathDB" id="FungiDB:BCV72DRAFT_120854"/>
<evidence type="ECO:0000256" key="1">
    <source>
        <dbReference type="SAM" id="Phobius"/>
    </source>
</evidence>
<evidence type="ECO:0000313" key="2">
    <source>
        <dbReference type="EMBL" id="ORE06562.1"/>
    </source>
</evidence>
<accession>A0A1X0R3H1</accession>
<sequence>MCDSDRSSQDLPHLKPAVSTVLRAYGLGWILTTAPGLIAVLVKAITAKKQRSSAIQKAILLTVPKLLKRSIVNNGLPLLLAASVGGQRFLRYACQKYAHKQLSLKGAIFWSSFLSILSVRKLYPNIKTLEVTFFVLVRAFDVFAHRLYGSVKVRQRVPEWTLEYGNIFIFMLASTEIIFSWFYEPQRLPK</sequence>
<keyword evidence="1" id="KW-0812">Transmembrane</keyword>
<feature type="transmembrane region" description="Helical" evidence="1">
    <location>
        <begin position="161"/>
        <end position="183"/>
    </location>
</feature>
<proteinExistence type="predicted"/>